<feature type="domain" description="Expansin-like CBD" evidence="8">
    <location>
        <begin position="179"/>
        <end position="258"/>
    </location>
</feature>
<dbReference type="InterPro" id="IPR002963">
    <property type="entry name" value="Expansin"/>
</dbReference>
<keyword evidence="5" id="KW-0472">Membrane</keyword>
<dbReference type="PRINTS" id="PR01226">
    <property type="entry name" value="EXPANSIN"/>
</dbReference>
<evidence type="ECO:0000256" key="6">
    <source>
        <dbReference type="RuleBase" id="RU365023"/>
    </source>
</evidence>
<organism evidence="9 10">
    <name type="scientific">Apostasia shenzhenica</name>
    <dbReference type="NCBI Taxonomy" id="1088818"/>
    <lineage>
        <taxon>Eukaryota</taxon>
        <taxon>Viridiplantae</taxon>
        <taxon>Streptophyta</taxon>
        <taxon>Embryophyta</taxon>
        <taxon>Tracheophyta</taxon>
        <taxon>Spermatophyta</taxon>
        <taxon>Magnoliopsida</taxon>
        <taxon>Liliopsida</taxon>
        <taxon>Asparagales</taxon>
        <taxon>Orchidaceae</taxon>
        <taxon>Apostasioideae</taxon>
        <taxon>Apostasia</taxon>
    </lineage>
</organism>
<keyword evidence="10" id="KW-1185">Reference proteome</keyword>
<dbReference type="Proteomes" id="UP000236161">
    <property type="component" value="Unassembled WGS sequence"/>
</dbReference>
<gene>
    <name evidence="9" type="primary">EXPA4</name>
    <name evidence="9" type="ORF">AXF42_Ash009627</name>
</gene>
<keyword evidence="4 6" id="KW-0732">Signal</keyword>
<dbReference type="Gene3D" id="2.60.40.760">
    <property type="entry name" value="Expansin, cellulose-binding-like domain"/>
    <property type="match status" value="1"/>
</dbReference>
<dbReference type="PROSITE" id="PS50843">
    <property type="entry name" value="EXPANSIN_CBD"/>
    <property type="match status" value="1"/>
</dbReference>
<dbReference type="InterPro" id="IPR036749">
    <property type="entry name" value="Expansin_CBD_sf"/>
</dbReference>
<evidence type="ECO:0000259" key="7">
    <source>
        <dbReference type="PROSITE" id="PS50842"/>
    </source>
</evidence>
<dbReference type="InterPro" id="IPR009009">
    <property type="entry name" value="RlpA-like_DPBB"/>
</dbReference>
<dbReference type="Pfam" id="PF01357">
    <property type="entry name" value="Expansin_C"/>
    <property type="match status" value="1"/>
</dbReference>
<dbReference type="InterPro" id="IPR007117">
    <property type="entry name" value="Expansin_CBD"/>
</dbReference>
<dbReference type="SUPFAM" id="SSF50685">
    <property type="entry name" value="Barwin-like endoglucanases"/>
    <property type="match status" value="1"/>
</dbReference>
<evidence type="ECO:0000256" key="3">
    <source>
        <dbReference type="ARBA" id="ARBA00022525"/>
    </source>
</evidence>
<dbReference type="GO" id="GO:0016020">
    <property type="term" value="C:membrane"/>
    <property type="evidence" value="ECO:0007669"/>
    <property type="project" value="UniProtKB-SubCell"/>
</dbReference>
<accession>A0A2I0B9C6</accession>
<keyword evidence="2 6" id="KW-0134">Cell wall</keyword>
<feature type="signal peptide" evidence="6">
    <location>
        <begin position="1"/>
        <end position="22"/>
    </location>
</feature>
<feature type="domain" description="Expansin-like EG45" evidence="7">
    <location>
        <begin position="56"/>
        <end position="169"/>
    </location>
</feature>
<dbReference type="PRINTS" id="PR01225">
    <property type="entry name" value="EXPANSNFAMLY"/>
</dbReference>
<dbReference type="GO" id="GO:0005576">
    <property type="term" value="C:extracellular region"/>
    <property type="evidence" value="ECO:0007669"/>
    <property type="project" value="InterPro"/>
</dbReference>
<keyword evidence="6" id="KW-0961">Cell wall biogenesis/degradation</keyword>
<dbReference type="AlphaFoldDB" id="A0A2I0B9C6"/>
<name>A0A2I0B9C6_9ASPA</name>
<dbReference type="InterPro" id="IPR036908">
    <property type="entry name" value="RlpA-like_sf"/>
</dbReference>
<dbReference type="Gene3D" id="2.40.40.10">
    <property type="entry name" value="RlpA-like domain"/>
    <property type="match status" value="1"/>
</dbReference>
<evidence type="ECO:0000256" key="2">
    <source>
        <dbReference type="ARBA" id="ARBA00022512"/>
    </source>
</evidence>
<feature type="chain" id="PRO_5015218634" description="Expansin" evidence="6">
    <location>
        <begin position="23"/>
        <end position="261"/>
    </location>
</feature>
<comment type="similarity">
    <text evidence="1 6">Belongs to the expansin family. Expansin A subfamily.</text>
</comment>
<evidence type="ECO:0000256" key="5">
    <source>
        <dbReference type="ARBA" id="ARBA00023136"/>
    </source>
</evidence>
<evidence type="ECO:0000256" key="4">
    <source>
        <dbReference type="ARBA" id="ARBA00022729"/>
    </source>
</evidence>
<evidence type="ECO:0000256" key="1">
    <source>
        <dbReference type="ARBA" id="ARBA00005392"/>
    </source>
</evidence>
<comment type="function">
    <text evidence="6">Causes loosening and extension of plant cell walls by disrupting non-covalent bonding between cellulose microfibrils and matrix glucans. No enzymatic activity has been found.</text>
</comment>
<dbReference type="STRING" id="1088818.A0A2I0B9C6"/>
<keyword evidence="3 6" id="KW-0964">Secreted</keyword>
<dbReference type="PROSITE" id="PS50842">
    <property type="entry name" value="EXPANSIN_EG45"/>
    <property type="match status" value="1"/>
</dbReference>
<dbReference type="FunFam" id="2.60.40.760:FF:000001">
    <property type="entry name" value="Expansin"/>
    <property type="match status" value="1"/>
</dbReference>
<evidence type="ECO:0000313" key="9">
    <source>
        <dbReference type="EMBL" id="PKA64405.1"/>
    </source>
</evidence>
<protein>
    <recommendedName>
        <fullName evidence="6">Expansin</fullName>
    </recommendedName>
</protein>
<evidence type="ECO:0000313" key="10">
    <source>
        <dbReference type="Proteomes" id="UP000236161"/>
    </source>
</evidence>
<dbReference type="InterPro" id="IPR007118">
    <property type="entry name" value="Expan_Lol_pI"/>
</dbReference>
<dbReference type="PANTHER" id="PTHR31867">
    <property type="entry name" value="EXPANSIN-A15"/>
    <property type="match status" value="1"/>
</dbReference>
<evidence type="ECO:0000259" key="8">
    <source>
        <dbReference type="PROSITE" id="PS50843"/>
    </source>
</evidence>
<reference evidence="9 10" key="1">
    <citation type="journal article" date="2017" name="Nature">
        <title>The Apostasia genome and the evolution of orchids.</title>
        <authorList>
            <person name="Zhang G.Q."/>
            <person name="Liu K.W."/>
            <person name="Li Z."/>
            <person name="Lohaus R."/>
            <person name="Hsiao Y.Y."/>
            <person name="Niu S.C."/>
            <person name="Wang J.Y."/>
            <person name="Lin Y.C."/>
            <person name="Xu Q."/>
            <person name="Chen L.J."/>
            <person name="Yoshida K."/>
            <person name="Fujiwara S."/>
            <person name="Wang Z.W."/>
            <person name="Zhang Y.Q."/>
            <person name="Mitsuda N."/>
            <person name="Wang M."/>
            <person name="Liu G.H."/>
            <person name="Pecoraro L."/>
            <person name="Huang H.X."/>
            <person name="Xiao X.J."/>
            <person name="Lin M."/>
            <person name="Wu X.Y."/>
            <person name="Wu W.L."/>
            <person name="Chen Y.Y."/>
            <person name="Chang S.B."/>
            <person name="Sakamoto S."/>
            <person name="Ohme-Takagi M."/>
            <person name="Yagi M."/>
            <person name="Zeng S.J."/>
            <person name="Shen C.Y."/>
            <person name="Yeh C.M."/>
            <person name="Luo Y.B."/>
            <person name="Tsai W.C."/>
            <person name="Van de Peer Y."/>
            <person name="Liu Z.J."/>
        </authorList>
    </citation>
    <scope>NUCLEOTIDE SEQUENCE [LARGE SCALE GENOMIC DNA]</scope>
    <source>
        <strain evidence="10">cv. Shenzhen</strain>
        <tissue evidence="9">Stem</tissue>
    </source>
</reference>
<proteinExistence type="inferred from homology"/>
<sequence>MALAMHTKLFLCLTFLLGPAASSTGYSGATVTGGAGQWLTAFATFYGDMTGGETMQGACGYGNLFDEGYGLQTTALSTALFNDGEACGACFEIQCYNSRQWCAPGSITVTATNFCPPNWTKPSDDGGWCNPPRKHFDLSMPMFVKITKDYHAGIVPVMFRRVPCDKKGGIRFEIKGNPWWMMVLVYNVAGAGDVKAVSVKGSGTGWTPMSRNWGQNWQTSVKLQGQSLSFSVTTSDGRTVQSPDVAPANWQFGQTFEGKQF</sequence>
<comment type="subcellular location">
    <subcellularLocation>
        <location evidence="6">Secreted</location>
        <location evidence="6">Cell wall</location>
    </subcellularLocation>
    <subcellularLocation>
        <location evidence="6">Membrane</location>
        <topology evidence="6">Peripheral membrane protein</topology>
    </subcellularLocation>
</comment>
<dbReference type="EMBL" id="KZ451905">
    <property type="protein sequence ID" value="PKA64405.1"/>
    <property type="molecule type" value="Genomic_DNA"/>
</dbReference>
<dbReference type="SUPFAM" id="SSF49590">
    <property type="entry name" value="PHL pollen allergen"/>
    <property type="match status" value="1"/>
</dbReference>
<dbReference type="InterPro" id="IPR007112">
    <property type="entry name" value="Expansin/allergen_DPBB_dom"/>
</dbReference>
<dbReference type="SMART" id="SM00837">
    <property type="entry name" value="DPBB_1"/>
    <property type="match status" value="1"/>
</dbReference>
<dbReference type="Pfam" id="PF03330">
    <property type="entry name" value="DPBB_1"/>
    <property type="match status" value="1"/>
</dbReference>
<dbReference type="GO" id="GO:0009664">
    <property type="term" value="P:plant-type cell wall organization"/>
    <property type="evidence" value="ECO:0007669"/>
    <property type="project" value="InterPro"/>
</dbReference>
<dbReference type="OrthoDB" id="5823761at2759"/>
<dbReference type="CDD" id="cd22274">
    <property type="entry name" value="DPBB_EXPA_N"/>
    <property type="match status" value="1"/>
</dbReference>